<evidence type="ECO:0000256" key="1">
    <source>
        <dbReference type="ARBA" id="ARBA00004429"/>
    </source>
</evidence>
<accession>L0A030</accession>
<dbReference type="STRING" id="937777.Deipe_0800"/>
<feature type="transmembrane region" description="Helical" evidence="10">
    <location>
        <begin position="217"/>
        <end position="238"/>
    </location>
</feature>
<evidence type="ECO:0000256" key="3">
    <source>
        <dbReference type="ARBA" id="ARBA00022475"/>
    </source>
</evidence>
<dbReference type="GO" id="GO:0020037">
    <property type="term" value="F:heme binding"/>
    <property type="evidence" value="ECO:0007669"/>
    <property type="project" value="InterPro"/>
</dbReference>
<evidence type="ECO:0000313" key="13">
    <source>
        <dbReference type="EMBL" id="AFZ66375.1"/>
    </source>
</evidence>
<keyword evidence="4" id="KW-0997">Cell inner membrane</keyword>
<protein>
    <submittedName>
        <fullName evidence="13">Cytochrome c biogenesis factor</fullName>
    </submittedName>
</protein>
<comment type="subcellular location">
    <subcellularLocation>
        <location evidence="1">Cell inner membrane</location>
        <topology evidence="1">Multi-pass membrane protein</topology>
    </subcellularLocation>
</comment>
<evidence type="ECO:0000256" key="8">
    <source>
        <dbReference type="ARBA" id="ARBA00023136"/>
    </source>
</evidence>
<feature type="transmembrane region" description="Helical" evidence="10">
    <location>
        <begin position="279"/>
        <end position="300"/>
    </location>
</feature>
<dbReference type="PRINTS" id="PR01410">
    <property type="entry name" value="CCBIOGENESIS"/>
</dbReference>
<evidence type="ECO:0000259" key="12">
    <source>
        <dbReference type="Pfam" id="PF16327"/>
    </source>
</evidence>
<keyword evidence="3" id="KW-1003">Cell membrane</keyword>
<reference evidence="14" key="1">
    <citation type="submission" date="2012-03" db="EMBL/GenBank/DDBJ databases">
        <title>Complete sequence of chromosome of Deinococcus peraridilitoris DSM 19664.</title>
        <authorList>
            <person name="Lucas S."/>
            <person name="Copeland A."/>
            <person name="Lapidus A."/>
            <person name="Glavina del Rio T."/>
            <person name="Dalin E."/>
            <person name="Tice H."/>
            <person name="Bruce D."/>
            <person name="Goodwin L."/>
            <person name="Pitluck S."/>
            <person name="Peters L."/>
            <person name="Mikhailova N."/>
            <person name="Lu M."/>
            <person name="Kyrpides N."/>
            <person name="Mavromatis K."/>
            <person name="Ivanova N."/>
            <person name="Brettin T."/>
            <person name="Detter J.C."/>
            <person name="Han C."/>
            <person name="Larimer F."/>
            <person name="Land M."/>
            <person name="Hauser L."/>
            <person name="Markowitz V."/>
            <person name="Cheng J.-F."/>
            <person name="Hugenholtz P."/>
            <person name="Woyke T."/>
            <person name="Wu D."/>
            <person name="Pukall R."/>
            <person name="Steenblock K."/>
            <person name="Brambilla E."/>
            <person name="Klenk H.-P."/>
            <person name="Eisen J.A."/>
        </authorList>
    </citation>
    <scope>NUCLEOTIDE SEQUENCE [LARGE SCALE GENOMIC DNA]</scope>
    <source>
        <strain evidence="14">DSM 19664 / LMG 22246 / CIP 109416 / KR-200</strain>
    </source>
</reference>
<dbReference type="PANTHER" id="PTHR43653">
    <property type="entry name" value="CYTOCHROME C ASSEMBLY PROTEIN-RELATED"/>
    <property type="match status" value="1"/>
</dbReference>
<comment type="function">
    <text evidence="9">Required for the biogenesis of c-type cytochromes. Possible subunit of a heme lyase.</text>
</comment>
<dbReference type="PRINTS" id="PR01411">
    <property type="entry name" value="CCMFBIOGNSIS"/>
</dbReference>
<evidence type="ECO:0000256" key="2">
    <source>
        <dbReference type="ARBA" id="ARBA00009186"/>
    </source>
</evidence>
<dbReference type="InterPro" id="IPR002541">
    <property type="entry name" value="Cyt_c_assembly"/>
</dbReference>
<feature type="transmembrane region" description="Helical" evidence="10">
    <location>
        <begin position="50"/>
        <end position="70"/>
    </location>
</feature>
<dbReference type="GO" id="GO:0015232">
    <property type="term" value="F:heme transmembrane transporter activity"/>
    <property type="evidence" value="ECO:0007669"/>
    <property type="project" value="InterPro"/>
</dbReference>
<dbReference type="HOGENOM" id="CLU_015041_3_0_0"/>
<dbReference type="InterPro" id="IPR032523">
    <property type="entry name" value="CcmF_C"/>
</dbReference>
<feature type="transmembrane region" description="Helical" evidence="10">
    <location>
        <begin position="401"/>
        <end position="419"/>
    </location>
</feature>
<dbReference type="Proteomes" id="UP000010467">
    <property type="component" value="Chromosome"/>
</dbReference>
<dbReference type="PATRIC" id="fig|937777.3.peg.807"/>
<dbReference type="Pfam" id="PF16327">
    <property type="entry name" value="CcmF_C"/>
    <property type="match status" value="1"/>
</dbReference>
<feature type="transmembrane region" description="Helical" evidence="10">
    <location>
        <begin position="320"/>
        <end position="338"/>
    </location>
</feature>
<proteinExistence type="inferred from homology"/>
<feature type="domain" description="Cytochrome c assembly protein" evidence="11">
    <location>
        <begin position="98"/>
        <end position="303"/>
    </location>
</feature>
<gene>
    <name evidence="13" type="ordered locus">Deipe_0800</name>
</gene>
<evidence type="ECO:0000256" key="7">
    <source>
        <dbReference type="ARBA" id="ARBA00022989"/>
    </source>
</evidence>
<evidence type="ECO:0000256" key="9">
    <source>
        <dbReference type="ARBA" id="ARBA00037230"/>
    </source>
</evidence>
<dbReference type="RefSeq" id="WP_015234685.1">
    <property type="nucleotide sequence ID" value="NC_019793.1"/>
</dbReference>
<sequence>MNLISFELSTLGAFGQLSLLLALAFTLLGLGLAVLGGLRRDERLTEGARRGAWVVFGFSTLALFTLEVALLRDDFSVRYVAQHSMTVSPLWVKVVTLWAALEGSILLWAWLLALYTFLLSLTVRRDALRPWVLASMFVSLVFFVGVNATIASPFTPVASPPAEGGGPNPLLQNHWMMAVHPVLLYFGFVGLAVPFAYAVAALVTGRSGSAWITQTRRWTVVAWSFLSAAIVAGGWWSYEVLGWGGYWAWDAVENASLVPWLLATAFLHSIQIQERRRMLAAWNVWLIVAAYGATILGTFINRSGVVESVHAFGSGPVGPVFLGFFAVLMLGGAALAAWRTPLLRDEHAIDTPVSREGAYLAGNVLFLVFAVMVVIGTLFPALVEAVRGVRVSVGPPFFNTFAVPMGLGLLFLMGVGPLLPWRRAPGEKLLAALRLPAAAALMAATLAVVFGVHSVAVVLTVALCAYNVAGLALLSVRAARQRGSFVAVVREQPRRHGAHLAHLGLVIVALGLAFSGGYKREANVTLNLGQERQALNERLQFLGVAQQEFPERRSVYARVLVDGVEYRPRLNIYPTSRDSLPTPAVRYRLLSDTYLVMTSFDAQGGQWVALRLIESPLVSWIWAGTVVIVLGAALTLVSPAPARAARRATRSLSATD</sequence>
<evidence type="ECO:0000256" key="4">
    <source>
        <dbReference type="ARBA" id="ARBA00022519"/>
    </source>
</evidence>
<dbReference type="AlphaFoldDB" id="L0A030"/>
<keyword evidence="6" id="KW-0201">Cytochrome c-type biogenesis</keyword>
<comment type="similarity">
    <text evidence="2">Belongs to the CcmF/CycK/Ccl1/NrfE/CcsA family.</text>
</comment>
<evidence type="ECO:0000313" key="14">
    <source>
        <dbReference type="Proteomes" id="UP000010467"/>
    </source>
</evidence>
<organism evidence="13 14">
    <name type="scientific">Deinococcus peraridilitoris (strain DSM 19664 / LMG 22246 / CIP 109416 / KR-200)</name>
    <dbReference type="NCBI Taxonomy" id="937777"/>
    <lineage>
        <taxon>Bacteria</taxon>
        <taxon>Thermotogati</taxon>
        <taxon>Deinococcota</taxon>
        <taxon>Deinococci</taxon>
        <taxon>Deinococcales</taxon>
        <taxon>Deinococcaceae</taxon>
        <taxon>Deinococcus</taxon>
    </lineage>
</organism>
<dbReference type="PANTHER" id="PTHR43653:SF1">
    <property type="entry name" value="CYTOCHROME C-TYPE BIOGENESIS PROTEIN CCMF"/>
    <property type="match status" value="1"/>
</dbReference>
<dbReference type="Pfam" id="PF01578">
    <property type="entry name" value="Cytochrom_C_asm"/>
    <property type="match status" value="1"/>
</dbReference>
<name>L0A030_DEIPD</name>
<feature type="transmembrane region" description="Helical" evidence="10">
    <location>
        <begin position="131"/>
        <end position="151"/>
    </location>
</feature>
<feature type="transmembrane region" description="Helical" evidence="10">
    <location>
        <begin position="497"/>
        <end position="518"/>
    </location>
</feature>
<dbReference type="OrthoDB" id="9761451at2"/>
<dbReference type="GO" id="GO:0005886">
    <property type="term" value="C:plasma membrane"/>
    <property type="evidence" value="ECO:0007669"/>
    <property type="project" value="UniProtKB-SubCell"/>
</dbReference>
<feature type="transmembrane region" description="Helical" evidence="10">
    <location>
        <begin position="617"/>
        <end position="637"/>
    </location>
</feature>
<dbReference type="EMBL" id="CP003382">
    <property type="protein sequence ID" value="AFZ66375.1"/>
    <property type="molecule type" value="Genomic_DNA"/>
</dbReference>
<dbReference type="KEGG" id="dpd:Deipe_0800"/>
<feature type="transmembrane region" description="Helical" evidence="10">
    <location>
        <begin position="20"/>
        <end position="38"/>
    </location>
</feature>
<evidence type="ECO:0000256" key="10">
    <source>
        <dbReference type="SAM" id="Phobius"/>
    </source>
</evidence>
<dbReference type="InterPro" id="IPR003567">
    <property type="entry name" value="Cyt_c_biogenesis"/>
</dbReference>
<evidence type="ECO:0000259" key="11">
    <source>
        <dbReference type="Pfam" id="PF01578"/>
    </source>
</evidence>
<dbReference type="InterPro" id="IPR003568">
    <property type="entry name" value="Cyt_c_biogenesis_CcmF"/>
</dbReference>
<feature type="transmembrane region" description="Helical" evidence="10">
    <location>
        <begin position="456"/>
        <end position="476"/>
    </location>
</feature>
<dbReference type="eggNOG" id="COG1138">
    <property type="taxonomic scope" value="Bacteria"/>
</dbReference>
<evidence type="ECO:0000256" key="5">
    <source>
        <dbReference type="ARBA" id="ARBA00022692"/>
    </source>
</evidence>
<feature type="domain" description="Cytochrome c-type biogenesis protein CcmF C-terminal" evidence="12">
    <location>
        <begin position="322"/>
        <end position="637"/>
    </location>
</feature>
<feature type="transmembrane region" description="Helical" evidence="10">
    <location>
        <begin position="431"/>
        <end position="450"/>
    </location>
</feature>
<dbReference type="GO" id="GO:0017004">
    <property type="term" value="P:cytochrome complex assembly"/>
    <property type="evidence" value="ECO:0007669"/>
    <property type="project" value="UniProtKB-KW"/>
</dbReference>
<keyword evidence="14" id="KW-1185">Reference proteome</keyword>
<feature type="transmembrane region" description="Helical" evidence="10">
    <location>
        <begin position="244"/>
        <end position="267"/>
    </location>
</feature>
<keyword evidence="7 10" id="KW-1133">Transmembrane helix</keyword>
<feature type="transmembrane region" description="Helical" evidence="10">
    <location>
        <begin position="90"/>
        <end position="119"/>
    </location>
</feature>
<keyword evidence="8 10" id="KW-0472">Membrane</keyword>
<keyword evidence="5 10" id="KW-0812">Transmembrane</keyword>
<evidence type="ECO:0000256" key="6">
    <source>
        <dbReference type="ARBA" id="ARBA00022748"/>
    </source>
</evidence>
<feature type="transmembrane region" description="Helical" evidence="10">
    <location>
        <begin position="182"/>
        <end position="205"/>
    </location>
</feature>
<feature type="transmembrane region" description="Helical" evidence="10">
    <location>
        <begin position="359"/>
        <end position="381"/>
    </location>
</feature>